<proteinExistence type="predicted"/>
<dbReference type="RefSeq" id="WP_157051690.1">
    <property type="nucleotide sequence ID" value="NZ_BMDY01000003.1"/>
</dbReference>
<dbReference type="EMBL" id="BMDY01000003">
    <property type="protein sequence ID" value="GGA95916.1"/>
    <property type="molecule type" value="Genomic_DNA"/>
</dbReference>
<evidence type="ECO:0000313" key="3">
    <source>
        <dbReference type="Proteomes" id="UP000651977"/>
    </source>
</evidence>
<dbReference type="CDD" id="cd00093">
    <property type="entry name" value="HTH_XRE"/>
    <property type="match status" value="1"/>
</dbReference>
<name>A0ABQ1HX69_9ALTE</name>
<gene>
    <name evidence="2" type="ORF">GCM10007414_05970</name>
</gene>
<dbReference type="Gene3D" id="1.10.260.40">
    <property type="entry name" value="lambda repressor-like DNA-binding domains"/>
    <property type="match status" value="1"/>
</dbReference>
<sequence>MQNNSHGSRIREERTRLGLSQTEFANLGEASLRSQQSWEKGSASPNLKVLEAWGEQGADVQYIVLGIRSTTANSELVFEAYDWVFKFADKLNAREQLTADIAKELAKEIYEFLQEEELSANNILDFVSKFEQKLNVA</sequence>
<comment type="caution">
    <text evidence="2">The sequence shown here is derived from an EMBL/GenBank/DDBJ whole genome shotgun (WGS) entry which is preliminary data.</text>
</comment>
<dbReference type="Proteomes" id="UP000651977">
    <property type="component" value="Unassembled WGS sequence"/>
</dbReference>
<dbReference type="SUPFAM" id="SSF47413">
    <property type="entry name" value="lambda repressor-like DNA-binding domains"/>
    <property type="match status" value="1"/>
</dbReference>
<feature type="domain" description="HTH cro/C1-type" evidence="1">
    <location>
        <begin position="10"/>
        <end position="52"/>
    </location>
</feature>
<dbReference type="InterPro" id="IPR010982">
    <property type="entry name" value="Lambda_DNA-bd_dom_sf"/>
</dbReference>
<accession>A0ABQ1HX69</accession>
<reference evidence="3" key="1">
    <citation type="journal article" date="2019" name="Int. J. Syst. Evol. Microbiol.">
        <title>The Global Catalogue of Microorganisms (GCM) 10K type strain sequencing project: providing services to taxonomists for standard genome sequencing and annotation.</title>
        <authorList>
            <consortium name="The Broad Institute Genomics Platform"/>
            <consortium name="The Broad Institute Genome Sequencing Center for Infectious Disease"/>
            <person name="Wu L."/>
            <person name="Ma J."/>
        </authorList>
    </citation>
    <scope>NUCLEOTIDE SEQUENCE [LARGE SCALE GENOMIC DNA]</scope>
    <source>
        <strain evidence="3">CGMCC 1.10131</strain>
    </source>
</reference>
<dbReference type="InterPro" id="IPR001387">
    <property type="entry name" value="Cro/C1-type_HTH"/>
</dbReference>
<dbReference type="PROSITE" id="PS50943">
    <property type="entry name" value="HTH_CROC1"/>
    <property type="match status" value="1"/>
</dbReference>
<keyword evidence="3" id="KW-1185">Reference proteome</keyword>
<protein>
    <recommendedName>
        <fullName evidence="1">HTH cro/C1-type domain-containing protein</fullName>
    </recommendedName>
</protein>
<evidence type="ECO:0000313" key="2">
    <source>
        <dbReference type="EMBL" id="GGA95916.1"/>
    </source>
</evidence>
<organism evidence="2 3">
    <name type="scientific">Agarivorans gilvus</name>
    <dbReference type="NCBI Taxonomy" id="680279"/>
    <lineage>
        <taxon>Bacteria</taxon>
        <taxon>Pseudomonadati</taxon>
        <taxon>Pseudomonadota</taxon>
        <taxon>Gammaproteobacteria</taxon>
        <taxon>Alteromonadales</taxon>
        <taxon>Alteromonadaceae</taxon>
        <taxon>Agarivorans</taxon>
    </lineage>
</organism>
<evidence type="ECO:0000259" key="1">
    <source>
        <dbReference type="PROSITE" id="PS50943"/>
    </source>
</evidence>